<dbReference type="EMBL" id="VLTO01000016">
    <property type="protein sequence ID" value="KAA0175077.1"/>
    <property type="molecule type" value="Genomic_DNA"/>
</dbReference>
<evidence type="ECO:0000313" key="7">
    <source>
        <dbReference type="Proteomes" id="UP000324907"/>
    </source>
</evidence>
<evidence type="ECO:0000313" key="8">
    <source>
        <dbReference type="Proteomes" id="UP000325113"/>
    </source>
</evidence>
<dbReference type="Proteomes" id="UP000322899">
    <property type="component" value="Unassembled WGS sequence"/>
</dbReference>
<reference evidence="5 6" key="1">
    <citation type="submission" date="2019-07" db="EMBL/GenBank/DDBJ databases">
        <title>Genomes of Cafeteria roenbergensis.</title>
        <authorList>
            <person name="Fischer M.G."/>
            <person name="Hackl T."/>
            <person name="Roman M."/>
        </authorList>
    </citation>
    <scope>NUCLEOTIDE SEQUENCE [LARGE SCALE GENOMIC DNA]</scope>
    <source>
        <strain evidence="1 6">BVI</strain>
        <strain evidence="2 8">Cflag</strain>
        <strain evidence="4 5">E4-10P</strain>
        <strain evidence="3 7">RCC970-E3</strain>
    </source>
</reference>
<keyword evidence="6" id="KW-1185">Reference proteome</keyword>
<evidence type="ECO:0000313" key="1">
    <source>
        <dbReference type="EMBL" id="KAA0149839.1"/>
    </source>
</evidence>
<dbReference type="Proteomes" id="UP000324907">
    <property type="component" value="Unassembled WGS sequence"/>
</dbReference>
<proteinExistence type="predicted"/>
<evidence type="ECO:0000313" key="3">
    <source>
        <dbReference type="EMBL" id="KAA0169242.1"/>
    </source>
</evidence>
<dbReference type="Proteomes" id="UP000323011">
    <property type="component" value="Unassembled WGS sequence"/>
</dbReference>
<dbReference type="AlphaFoldDB" id="A0A5A8DUU1"/>
<organism evidence="3 7">
    <name type="scientific">Cafeteria roenbergensis</name>
    <name type="common">Marine flagellate</name>
    <dbReference type="NCBI Taxonomy" id="33653"/>
    <lineage>
        <taxon>Eukaryota</taxon>
        <taxon>Sar</taxon>
        <taxon>Stramenopiles</taxon>
        <taxon>Bigyra</taxon>
        <taxon>Opalozoa</taxon>
        <taxon>Bicosoecida</taxon>
        <taxon>Cafeteriaceae</taxon>
        <taxon>Cafeteria</taxon>
    </lineage>
</organism>
<dbReference type="EMBL" id="VLTL01000024">
    <property type="protein sequence ID" value="KAA0169242.1"/>
    <property type="molecule type" value="Genomic_DNA"/>
</dbReference>
<accession>A0A5A8DUU1</accession>
<dbReference type="Proteomes" id="UP000325113">
    <property type="component" value="Unassembled WGS sequence"/>
</dbReference>
<name>A0A5A8DUU1_CAFRO</name>
<evidence type="ECO:0000313" key="2">
    <source>
        <dbReference type="EMBL" id="KAA0156961.1"/>
    </source>
</evidence>
<sequence>MVDAAARVLSRGLARGHPVLFPVDRDPAGGDDGSGIGMLGGSGAHWVAVVGMWDDAGGASTVAVVDGIRRRPTAVPLRLVVASCAQLWHFGEAKLHKYNPVLHREPVFRPPFDGAGVLDLACQCVVLA</sequence>
<comment type="caution">
    <text evidence="3">The sequence shown here is derived from an EMBL/GenBank/DDBJ whole genome shotgun (WGS) entry which is preliminary data.</text>
</comment>
<protein>
    <submittedName>
        <fullName evidence="3">Uncharacterized protein</fullName>
    </submittedName>
</protein>
<evidence type="ECO:0000313" key="4">
    <source>
        <dbReference type="EMBL" id="KAA0175077.1"/>
    </source>
</evidence>
<gene>
    <name evidence="4" type="ORF">FNF27_03375</name>
    <name evidence="3" type="ORF">FNF28_02196</name>
    <name evidence="1" type="ORF">FNF29_05664</name>
    <name evidence="2" type="ORF">FNF31_05796</name>
</gene>
<dbReference type="EMBL" id="VLTM01000079">
    <property type="protein sequence ID" value="KAA0156961.1"/>
    <property type="molecule type" value="Genomic_DNA"/>
</dbReference>
<evidence type="ECO:0000313" key="6">
    <source>
        <dbReference type="Proteomes" id="UP000323011"/>
    </source>
</evidence>
<dbReference type="EMBL" id="VLTN01000039">
    <property type="protein sequence ID" value="KAA0149839.1"/>
    <property type="molecule type" value="Genomic_DNA"/>
</dbReference>
<evidence type="ECO:0000313" key="5">
    <source>
        <dbReference type="Proteomes" id="UP000322899"/>
    </source>
</evidence>